<proteinExistence type="predicted"/>
<dbReference type="InterPro" id="IPR045063">
    <property type="entry name" value="Dynamin_N"/>
</dbReference>
<name>H1DDZ4_9BACT</name>
<dbReference type="GO" id="GO:0003924">
    <property type="term" value="F:GTPase activity"/>
    <property type="evidence" value="ECO:0007669"/>
    <property type="project" value="InterPro"/>
</dbReference>
<keyword evidence="3" id="KW-0378">Hydrolase</keyword>
<dbReference type="EMBL" id="ADMC01000005">
    <property type="protein sequence ID" value="EHP50791.1"/>
    <property type="molecule type" value="Genomic_DNA"/>
</dbReference>
<feature type="coiled-coil region" evidence="6">
    <location>
        <begin position="415"/>
        <end position="449"/>
    </location>
</feature>
<sequence length="659" mass="75293">MMRQIVEKELNDYKRIKKECKIKDPWHSATIERLCKPFLEGCFTLAIVGKMSSGKSTFINALIGKEVLPTGHFQTTSAITYIERGEKPSMDVVFCDGSRKHYEGELIVSELRSLVAVPEEFSDLPINDINRLISGNASLAEIIKMKPGIEARTNCADIDVAIWKKYISSHPKKTIAKQVYIKYPLSDEFIGWRIVDTPGVGAIGGIQDETKKMLTKESEFGGKLVDAIIFLQSGADNIEDEACRTFVSETINQLTDDARSRLFFILTHATVGKFRNHRDAILAKAHTLYADPFKIPNERLSYVDSLMGRFCEDAAALNLDLQDLDELEDVEGWSSETLEVITDLWSPIKKALKEQKIERTNETILALMREWANFIHLKRIINDFVEKEKSKTLDEILRLIRGDYEGFINSFRHQIKVLKGGKAEIEKEKEKIKKRRIEYNNILNKLRRLASIQAISKKFDFVDTACSNFVKIDSIPKCRTAYLSLMDDVKKVEKGLFNDLTSDFKQFGSKFDNTDLVLKSIDFANLESEAEKQNTSTQTDYSRSKRVLVKEGGWSSDDEYKTTYPYTKTVVDHQKKVKDFIALVIKSARSAKTDFMNSLTTKVEKFCNLISEEINTKLDAAEAELKALEENLSKSVELINEFEQRIKYIETNRSDRVKK</sequence>
<keyword evidence="9" id="KW-1185">Reference proteome</keyword>
<keyword evidence="6" id="KW-0175">Coiled coil</keyword>
<dbReference type="InterPro" id="IPR027094">
    <property type="entry name" value="Mitofusin_fam"/>
</dbReference>
<dbReference type="STRING" id="742817.HMPREF9449_00480"/>
<organism evidence="8 9">
    <name type="scientific">Odoribacter laneus YIT 12061</name>
    <dbReference type="NCBI Taxonomy" id="742817"/>
    <lineage>
        <taxon>Bacteria</taxon>
        <taxon>Pseudomonadati</taxon>
        <taxon>Bacteroidota</taxon>
        <taxon>Bacteroidia</taxon>
        <taxon>Bacteroidales</taxon>
        <taxon>Odoribacteraceae</taxon>
        <taxon>Odoribacter</taxon>
    </lineage>
</organism>
<evidence type="ECO:0000256" key="4">
    <source>
        <dbReference type="ARBA" id="ARBA00023134"/>
    </source>
</evidence>
<evidence type="ECO:0000256" key="2">
    <source>
        <dbReference type="ARBA" id="ARBA00022741"/>
    </source>
</evidence>
<evidence type="ECO:0000256" key="5">
    <source>
        <dbReference type="ARBA" id="ARBA00023136"/>
    </source>
</evidence>
<dbReference type="HOGENOM" id="CLU_412694_0_0_10"/>
<dbReference type="eggNOG" id="COG0699">
    <property type="taxonomic scope" value="Bacteria"/>
</dbReference>
<dbReference type="AlphaFoldDB" id="H1DDZ4"/>
<keyword evidence="2" id="KW-0547">Nucleotide-binding</keyword>
<evidence type="ECO:0000313" key="8">
    <source>
        <dbReference type="EMBL" id="EHP50791.1"/>
    </source>
</evidence>
<reference evidence="8 9" key="1">
    <citation type="submission" date="2012-01" db="EMBL/GenBank/DDBJ databases">
        <title>The Genome Sequence of Odoribacter laneus YIT 12061.</title>
        <authorList>
            <consortium name="The Broad Institute Genome Sequencing Platform"/>
            <person name="Earl A."/>
            <person name="Ward D."/>
            <person name="Feldgarden M."/>
            <person name="Gevers D."/>
            <person name="Morotomi M."/>
            <person name="Young S.K."/>
            <person name="Zeng Q."/>
            <person name="Gargeya S."/>
            <person name="Fitzgerald M."/>
            <person name="Haas B."/>
            <person name="Abouelleil A."/>
            <person name="Alvarado L."/>
            <person name="Arachchi H.M."/>
            <person name="Berlin A."/>
            <person name="Chapman S.B."/>
            <person name="Gearin G."/>
            <person name="Goldberg J."/>
            <person name="Griggs A."/>
            <person name="Gujja S."/>
            <person name="Hansen M."/>
            <person name="Heiman D."/>
            <person name="Howarth C."/>
            <person name="Larimer J."/>
            <person name="Lui A."/>
            <person name="MacDonald P.J.P."/>
            <person name="McCowen C."/>
            <person name="Montmayeur A."/>
            <person name="Murphy C."/>
            <person name="Neiman D."/>
            <person name="Pearson M."/>
            <person name="Priest M."/>
            <person name="Roberts A."/>
            <person name="Saif S."/>
            <person name="Shea T."/>
            <person name="Sisk P."/>
            <person name="Stolte C."/>
            <person name="Sykes S."/>
            <person name="Wortman J."/>
            <person name="Nusbaum C."/>
            <person name="Birren B."/>
        </authorList>
    </citation>
    <scope>NUCLEOTIDE SEQUENCE [LARGE SCALE GENOMIC DNA]</scope>
    <source>
        <strain evidence="8 9">YIT 12061</strain>
    </source>
</reference>
<dbReference type="PANTHER" id="PTHR10465:SF0">
    <property type="entry name" value="SARCALUMENIN"/>
    <property type="match status" value="1"/>
</dbReference>
<dbReference type="Pfam" id="PF00350">
    <property type="entry name" value="Dynamin_N"/>
    <property type="match status" value="1"/>
</dbReference>
<keyword evidence="4" id="KW-0342">GTP-binding</keyword>
<evidence type="ECO:0000313" key="9">
    <source>
        <dbReference type="Proteomes" id="UP000004892"/>
    </source>
</evidence>
<dbReference type="PANTHER" id="PTHR10465">
    <property type="entry name" value="TRANSMEMBRANE GTPASE FZO1"/>
    <property type="match status" value="1"/>
</dbReference>
<dbReference type="PATRIC" id="fig|742817.3.peg.514"/>
<dbReference type="SUPFAM" id="SSF52540">
    <property type="entry name" value="P-loop containing nucleoside triphosphate hydrolases"/>
    <property type="match status" value="1"/>
</dbReference>
<dbReference type="Proteomes" id="UP000004892">
    <property type="component" value="Unassembled WGS sequence"/>
</dbReference>
<comment type="caution">
    <text evidence="8">The sequence shown here is derived from an EMBL/GenBank/DDBJ whole genome shotgun (WGS) entry which is preliminary data.</text>
</comment>
<protein>
    <recommendedName>
        <fullName evidence="7">Dynamin N-terminal domain-containing protein</fullName>
    </recommendedName>
</protein>
<dbReference type="GO" id="GO:0005525">
    <property type="term" value="F:GTP binding"/>
    <property type="evidence" value="ECO:0007669"/>
    <property type="project" value="UniProtKB-KW"/>
</dbReference>
<comment type="subcellular location">
    <subcellularLocation>
        <location evidence="1">Membrane</location>
    </subcellularLocation>
</comment>
<evidence type="ECO:0000256" key="1">
    <source>
        <dbReference type="ARBA" id="ARBA00004370"/>
    </source>
</evidence>
<feature type="domain" description="Dynamin N-terminal" evidence="7">
    <location>
        <begin position="45"/>
        <end position="267"/>
    </location>
</feature>
<dbReference type="GO" id="GO:0016020">
    <property type="term" value="C:membrane"/>
    <property type="evidence" value="ECO:0007669"/>
    <property type="project" value="UniProtKB-SubCell"/>
</dbReference>
<evidence type="ECO:0000256" key="3">
    <source>
        <dbReference type="ARBA" id="ARBA00022801"/>
    </source>
</evidence>
<evidence type="ECO:0000259" key="7">
    <source>
        <dbReference type="Pfam" id="PF00350"/>
    </source>
</evidence>
<evidence type="ECO:0000256" key="6">
    <source>
        <dbReference type="SAM" id="Coils"/>
    </source>
</evidence>
<dbReference type="Gene3D" id="3.40.50.300">
    <property type="entry name" value="P-loop containing nucleotide triphosphate hydrolases"/>
    <property type="match status" value="1"/>
</dbReference>
<feature type="coiled-coil region" evidence="6">
    <location>
        <begin position="611"/>
        <end position="645"/>
    </location>
</feature>
<dbReference type="InterPro" id="IPR027417">
    <property type="entry name" value="P-loop_NTPase"/>
</dbReference>
<keyword evidence="5" id="KW-0472">Membrane</keyword>
<gene>
    <name evidence="8" type="ORF">HMPREF9449_00480</name>
</gene>
<accession>H1DDZ4</accession>